<evidence type="ECO:0000313" key="2">
    <source>
        <dbReference type="EMBL" id="SCE75965.1"/>
    </source>
</evidence>
<protein>
    <submittedName>
        <fullName evidence="2">Uncharacterized protein</fullName>
    </submittedName>
</protein>
<accession>A0A1C4UWC2</accession>
<gene>
    <name evidence="2" type="ORF">GA0070607_1217</name>
</gene>
<dbReference type="OrthoDB" id="3399255at2"/>
<feature type="region of interest" description="Disordered" evidence="1">
    <location>
        <begin position="1"/>
        <end position="53"/>
    </location>
</feature>
<dbReference type="RefSeq" id="WP_157743091.1">
    <property type="nucleotide sequence ID" value="NZ_LT607412.1"/>
</dbReference>
<keyword evidence="3" id="KW-1185">Reference proteome</keyword>
<evidence type="ECO:0000256" key="1">
    <source>
        <dbReference type="SAM" id="MobiDB-lite"/>
    </source>
</evidence>
<name>A0A1C4UWC2_9ACTN</name>
<dbReference type="EMBL" id="LT607412">
    <property type="protein sequence ID" value="SCE75965.1"/>
    <property type="molecule type" value="Genomic_DNA"/>
</dbReference>
<dbReference type="AlphaFoldDB" id="A0A1C4UWC2"/>
<evidence type="ECO:0000313" key="3">
    <source>
        <dbReference type="Proteomes" id="UP000198243"/>
    </source>
</evidence>
<organism evidence="2 3">
    <name type="scientific">Micromonospora coriariae</name>
    <dbReference type="NCBI Taxonomy" id="285665"/>
    <lineage>
        <taxon>Bacteria</taxon>
        <taxon>Bacillati</taxon>
        <taxon>Actinomycetota</taxon>
        <taxon>Actinomycetes</taxon>
        <taxon>Micromonosporales</taxon>
        <taxon>Micromonosporaceae</taxon>
        <taxon>Micromonospora</taxon>
    </lineage>
</organism>
<sequence length="53" mass="6434">MSMPIPNDRRVPAYLRQSGRPELTPRQRRRAEHKETRRESLLGQRPPKRSRER</sequence>
<reference evidence="3" key="1">
    <citation type="submission" date="2016-06" db="EMBL/GenBank/DDBJ databases">
        <authorList>
            <person name="Varghese N."/>
            <person name="Submissions Spin"/>
        </authorList>
    </citation>
    <scope>NUCLEOTIDE SEQUENCE [LARGE SCALE GENOMIC DNA]</scope>
    <source>
        <strain evidence="3">DSM 44875</strain>
    </source>
</reference>
<dbReference type="Proteomes" id="UP000198243">
    <property type="component" value="Chromosome I"/>
</dbReference>
<proteinExistence type="predicted"/>